<sequence>MIDITHAVNNRIQFFSKLQRALLLALIFSFVLSLILYLAFYPGTRKLFLFESLDKKGTFAESRFIPRDHPYTQAHWFTEDLLLGPQTDRYRPLFPIGTKLVSFFKGNDGTVYVDLSEEAALQKRTSSQTAAACKLLEQNLRKNYNMHKISISIAGHKVYEYTD</sequence>
<evidence type="ECO:0000256" key="1">
    <source>
        <dbReference type="SAM" id="Phobius"/>
    </source>
</evidence>
<feature type="transmembrane region" description="Helical" evidence="1">
    <location>
        <begin position="21"/>
        <end position="40"/>
    </location>
</feature>
<feature type="domain" description="GerMN" evidence="2">
    <location>
        <begin position="78"/>
        <end position="157"/>
    </location>
</feature>
<gene>
    <name evidence="3" type="ORF">HMPREF9194_01221</name>
</gene>
<comment type="caution">
    <text evidence="3">The sequence shown here is derived from an EMBL/GenBank/DDBJ whole genome shotgun (WGS) entry which is preliminary data.</text>
</comment>
<dbReference type="Pfam" id="PF10646">
    <property type="entry name" value="Germane"/>
    <property type="match status" value="1"/>
</dbReference>
<evidence type="ECO:0000313" key="4">
    <source>
        <dbReference type="Proteomes" id="UP000014541"/>
    </source>
</evidence>
<dbReference type="EMBL" id="ATFF01000006">
    <property type="protein sequence ID" value="EPF30895.1"/>
    <property type="molecule type" value="Genomic_DNA"/>
</dbReference>
<keyword evidence="1" id="KW-1133">Transmembrane helix</keyword>
<dbReference type="STRING" id="1125699.HMPREF9194_01221"/>
<keyword evidence="4" id="KW-1185">Reference proteome</keyword>
<keyword evidence="1" id="KW-0472">Membrane</keyword>
<dbReference type="Proteomes" id="UP000014541">
    <property type="component" value="Unassembled WGS sequence"/>
</dbReference>
<keyword evidence="1" id="KW-0812">Transmembrane</keyword>
<dbReference type="OrthoDB" id="359886at2"/>
<protein>
    <recommendedName>
        <fullName evidence="2">GerMN domain-containing protein</fullName>
    </recommendedName>
</protein>
<proteinExistence type="predicted"/>
<dbReference type="HOGENOM" id="CLU_133297_0_0_12"/>
<reference evidence="3 4" key="1">
    <citation type="submission" date="2013-04" db="EMBL/GenBank/DDBJ databases">
        <title>The Genome Sequence of Treponema maltophilum ATCC 51939.</title>
        <authorList>
            <consortium name="The Broad Institute Genomics Platform"/>
            <person name="Earl A."/>
            <person name="Ward D."/>
            <person name="Feldgarden M."/>
            <person name="Gevers D."/>
            <person name="Leonetti C."/>
            <person name="Blanton J.M."/>
            <person name="Dewhirst F.E."/>
            <person name="Izard J."/>
            <person name="Walker B."/>
            <person name="Young S."/>
            <person name="Zeng Q."/>
            <person name="Gargeya S."/>
            <person name="Fitzgerald M."/>
            <person name="Haas B."/>
            <person name="Abouelleil A."/>
            <person name="Allen A.W."/>
            <person name="Alvarado L."/>
            <person name="Arachchi H.M."/>
            <person name="Berlin A.M."/>
            <person name="Chapman S.B."/>
            <person name="Gainer-Dewar J."/>
            <person name="Goldberg J."/>
            <person name="Griggs A."/>
            <person name="Gujja S."/>
            <person name="Hansen M."/>
            <person name="Howarth C."/>
            <person name="Imamovic A."/>
            <person name="Ireland A."/>
            <person name="Larimer J."/>
            <person name="McCowan C."/>
            <person name="Murphy C."/>
            <person name="Pearson M."/>
            <person name="Poon T.W."/>
            <person name="Priest M."/>
            <person name="Roberts A."/>
            <person name="Saif S."/>
            <person name="Shea T."/>
            <person name="Sisk P."/>
            <person name="Sykes S."/>
            <person name="Wortman J."/>
            <person name="Nusbaum C."/>
            <person name="Birren B."/>
        </authorList>
    </citation>
    <scope>NUCLEOTIDE SEQUENCE [LARGE SCALE GENOMIC DNA]</scope>
    <source>
        <strain evidence="3 4">ATCC 51939</strain>
    </source>
</reference>
<name>S3K059_TREMA</name>
<dbReference type="InterPro" id="IPR019606">
    <property type="entry name" value="GerMN"/>
</dbReference>
<organism evidence="3 4">
    <name type="scientific">Treponema maltophilum ATCC 51939</name>
    <dbReference type="NCBI Taxonomy" id="1125699"/>
    <lineage>
        <taxon>Bacteria</taxon>
        <taxon>Pseudomonadati</taxon>
        <taxon>Spirochaetota</taxon>
        <taxon>Spirochaetia</taxon>
        <taxon>Spirochaetales</taxon>
        <taxon>Treponemataceae</taxon>
        <taxon>Treponema</taxon>
    </lineage>
</organism>
<evidence type="ECO:0000313" key="3">
    <source>
        <dbReference type="EMBL" id="EPF30895.1"/>
    </source>
</evidence>
<dbReference type="RefSeq" id="WP_016525506.1">
    <property type="nucleotide sequence ID" value="NZ_KE332518.1"/>
</dbReference>
<accession>S3K059</accession>
<evidence type="ECO:0000259" key="2">
    <source>
        <dbReference type="Pfam" id="PF10646"/>
    </source>
</evidence>
<dbReference type="AlphaFoldDB" id="S3K059"/>
<dbReference type="PATRIC" id="fig|1125699.3.peg.1240"/>